<reference evidence="2 3" key="1">
    <citation type="submission" date="2019-08" db="EMBL/GenBank/DDBJ databases">
        <title>Complete genome sequence of Terriglobus albidus strain ORNL.</title>
        <authorList>
            <person name="Podar M."/>
        </authorList>
    </citation>
    <scope>NUCLEOTIDE SEQUENCE [LARGE SCALE GENOMIC DNA]</scope>
    <source>
        <strain evidence="2 3">ORNL</strain>
    </source>
</reference>
<dbReference type="SMART" id="SM01321">
    <property type="entry name" value="Y1_Tnp"/>
    <property type="match status" value="1"/>
</dbReference>
<organism evidence="2 3">
    <name type="scientific">Terriglobus albidus</name>
    <dbReference type="NCBI Taxonomy" id="1592106"/>
    <lineage>
        <taxon>Bacteria</taxon>
        <taxon>Pseudomonadati</taxon>
        <taxon>Acidobacteriota</taxon>
        <taxon>Terriglobia</taxon>
        <taxon>Terriglobales</taxon>
        <taxon>Acidobacteriaceae</taxon>
        <taxon>Terriglobus</taxon>
    </lineage>
</organism>
<dbReference type="Pfam" id="PF01797">
    <property type="entry name" value="Y1_Tnp"/>
    <property type="match status" value="1"/>
</dbReference>
<dbReference type="GO" id="GO:0004803">
    <property type="term" value="F:transposase activity"/>
    <property type="evidence" value="ECO:0007669"/>
    <property type="project" value="InterPro"/>
</dbReference>
<dbReference type="AlphaFoldDB" id="A0A5B9EC15"/>
<gene>
    <name evidence="2" type="ORF">FTW19_18050</name>
</gene>
<protein>
    <submittedName>
        <fullName evidence="2">Transposase</fullName>
    </submittedName>
</protein>
<dbReference type="InterPro" id="IPR002686">
    <property type="entry name" value="Transposase_17"/>
</dbReference>
<keyword evidence="3" id="KW-1185">Reference proteome</keyword>
<dbReference type="PANTHER" id="PTHR36966">
    <property type="entry name" value="REP-ASSOCIATED TYROSINE TRANSPOSASE"/>
    <property type="match status" value="1"/>
</dbReference>
<dbReference type="GO" id="GO:0043565">
    <property type="term" value="F:sequence-specific DNA binding"/>
    <property type="evidence" value="ECO:0007669"/>
    <property type="project" value="TreeGrafter"/>
</dbReference>
<dbReference type="NCBIfam" id="NF047646">
    <property type="entry name" value="REP_Tyr_transpos"/>
    <property type="match status" value="1"/>
</dbReference>
<evidence type="ECO:0000313" key="2">
    <source>
        <dbReference type="EMBL" id="QEE29718.1"/>
    </source>
</evidence>
<sequence>MPLGLARHTTEVHFVTFSCDGRRPYLESAETKNLFLESLRSVSQRYGIEIIGYVVMPEHVHLLIAIPKEEVALGTFIQALKVSVAKRCAQKPFWLPRYYDFNVLTTAKIREKLDYMHNNPVVRGLVPFPEMWLWSSYNVPLVV</sequence>
<evidence type="ECO:0000259" key="1">
    <source>
        <dbReference type="SMART" id="SM01321"/>
    </source>
</evidence>
<accession>A0A5B9EC15</accession>
<dbReference type="RefSeq" id="WP_147648986.1">
    <property type="nucleotide sequence ID" value="NZ_CP042806.1"/>
</dbReference>
<dbReference type="Proteomes" id="UP000321820">
    <property type="component" value="Chromosome"/>
</dbReference>
<dbReference type="PANTHER" id="PTHR36966:SF1">
    <property type="entry name" value="REP-ASSOCIATED TYROSINE TRANSPOSASE"/>
    <property type="match status" value="1"/>
</dbReference>
<dbReference type="InterPro" id="IPR036515">
    <property type="entry name" value="Transposase_17_sf"/>
</dbReference>
<proteinExistence type="predicted"/>
<dbReference type="OrthoDB" id="9794403at2"/>
<evidence type="ECO:0000313" key="3">
    <source>
        <dbReference type="Proteomes" id="UP000321820"/>
    </source>
</evidence>
<feature type="domain" description="Transposase IS200-like" evidence="1">
    <location>
        <begin position="8"/>
        <end position="119"/>
    </location>
</feature>
<dbReference type="GO" id="GO:0006313">
    <property type="term" value="P:DNA transposition"/>
    <property type="evidence" value="ECO:0007669"/>
    <property type="project" value="InterPro"/>
</dbReference>
<dbReference type="EMBL" id="CP042806">
    <property type="protein sequence ID" value="QEE29718.1"/>
    <property type="molecule type" value="Genomic_DNA"/>
</dbReference>
<name>A0A5B9EC15_9BACT</name>
<dbReference type="Gene3D" id="3.30.70.1290">
    <property type="entry name" value="Transposase IS200-like"/>
    <property type="match status" value="1"/>
</dbReference>
<dbReference type="KEGG" id="talb:FTW19_18050"/>
<dbReference type="InterPro" id="IPR052715">
    <property type="entry name" value="RAYT_transposase"/>
</dbReference>
<dbReference type="SUPFAM" id="SSF143422">
    <property type="entry name" value="Transposase IS200-like"/>
    <property type="match status" value="1"/>
</dbReference>